<dbReference type="PANTHER" id="PTHR33077">
    <property type="entry name" value="PROTEIN TIFY 4A-RELATED-RELATED"/>
    <property type="match status" value="1"/>
</dbReference>
<comment type="similarity">
    <text evidence="1 6">Belongs to the TIFY/JAZ family.</text>
</comment>
<protein>
    <recommendedName>
        <fullName evidence="6">Protein TIFY</fullName>
    </recommendedName>
    <alternativeName>
        <fullName evidence="6">Jasmonate ZIM domain-containing protein</fullName>
    </alternativeName>
</protein>
<keyword evidence="6" id="KW-0539">Nucleus</keyword>
<evidence type="ECO:0000256" key="6">
    <source>
        <dbReference type="RuleBase" id="RU369065"/>
    </source>
</evidence>
<dbReference type="HOGENOM" id="CLU_051749_0_0_1"/>
<evidence type="ECO:0000256" key="7">
    <source>
        <dbReference type="SAM" id="MobiDB-lite"/>
    </source>
</evidence>
<keyword evidence="10" id="KW-1185">Reference proteome</keyword>
<feature type="compositionally biased region" description="Low complexity" evidence="7">
    <location>
        <begin position="405"/>
        <end position="418"/>
    </location>
</feature>
<keyword evidence="3" id="KW-0832">Ubl conjugation</keyword>
<comment type="subcellular location">
    <subcellularLocation>
        <location evidence="6">Nucleus</location>
    </subcellularLocation>
</comment>
<keyword evidence="4" id="KW-0805">Transcription regulation</keyword>
<dbReference type="Gramene" id="OPUNC03G05760.1">
    <property type="protein sequence ID" value="OPUNC03G05760.1"/>
    <property type="gene ID" value="OPUNC03G05760"/>
</dbReference>
<reference evidence="9" key="1">
    <citation type="submission" date="2015-04" db="UniProtKB">
        <authorList>
            <consortium name="EnsemblPlants"/>
        </authorList>
    </citation>
    <scope>IDENTIFICATION</scope>
</reference>
<dbReference type="Proteomes" id="UP000026962">
    <property type="component" value="Chromosome 3"/>
</dbReference>
<comment type="domain">
    <text evidence="6">The jas domain is required for interaction with COI1.</text>
</comment>
<keyword evidence="5" id="KW-0804">Transcription</keyword>
<dbReference type="GO" id="GO:0005634">
    <property type="term" value="C:nucleus"/>
    <property type="evidence" value="ECO:0007669"/>
    <property type="project" value="UniProtKB-SubCell"/>
</dbReference>
<dbReference type="SMART" id="SM00979">
    <property type="entry name" value="TIFY"/>
    <property type="match status" value="2"/>
</dbReference>
<evidence type="ECO:0000256" key="1">
    <source>
        <dbReference type="ARBA" id="ARBA00008614"/>
    </source>
</evidence>
<evidence type="ECO:0000256" key="2">
    <source>
        <dbReference type="ARBA" id="ARBA00022819"/>
    </source>
</evidence>
<evidence type="ECO:0000259" key="8">
    <source>
        <dbReference type="PROSITE" id="PS51320"/>
    </source>
</evidence>
<reference evidence="9" key="2">
    <citation type="submission" date="2018-05" db="EMBL/GenBank/DDBJ databases">
        <title>OpunRS2 (Oryza punctata Reference Sequence Version 2).</title>
        <authorList>
            <person name="Zhang J."/>
            <person name="Kudrna D."/>
            <person name="Lee S."/>
            <person name="Talag J."/>
            <person name="Welchert J."/>
            <person name="Wing R.A."/>
        </authorList>
    </citation>
    <scope>NUCLEOTIDE SEQUENCE [LARGE SCALE GENOMIC DNA]</scope>
</reference>
<evidence type="ECO:0000313" key="9">
    <source>
        <dbReference type="EnsemblPlants" id="OPUNC03G05760.1"/>
    </source>
</evidence>
<dbReference type="PROSITE" id="PS51320">
    <property type="entry name" value="TIFY"/>
    <property type="match status" value="2"/>
</dbReference>
<comment type="function">
    <text evidence="6">Repressor of jasmonate responses.</text>
</comment>
<dbReference type="InterPro" id="IPR018467">
    <property type="entry name" value="CCT_CS"/>
</dbReference>
<dbReference type="Pfam" id="PF09425">
    <property type="entry name" value="Jas_motif"/>
    <property type="match status" value="2"/>
</dbReference>
<accession>A0A0E0K9N7</accession>
<feature type="domain" description="Tify" evidence="8">
    <location>
        <begin position="304"/>
        <end position="339"/>
    </location>
</feature>
<dbReference type="EnsemblPlants" id="OPUNC03G05760.1">
    <property type="protein sequence ID" value="OPUNC03G05760.1"/>
    <property type="gene ID" value="OPUNC03G05760"/>
</dbReference>
<name>A0A0E0K9N7_ORYPU</name>
<evidence type="ECO:0000256" key="5">
    <source>
        <dbReference type="ARBA" id="ARBA00023163"/>
    </source>
</evidence>
<dbReference type="GO" id="GO:0031347">
    <property type="term" value="P:regulation of defense response"/>
    <property type="evidence" value="ECO:0007669"/>
    <property type="project" value="UniProtKB-UniRule"/>
</dbReference>
<evidence type="ECO:0000313" key="10">
    <source>
        <dbReference type="Proteomes" id="UP000026962"/>
    </source>
</evidence>
<evidence type="ECO:0000256" key="4">
    <source>
        <dbReference type="ARBA" id="ARBA00023015"/>
    </source>
</evidence>
<feature type="compositionally biased region" description="Basic and acidic residues" evidence="7">
    <location>
        <begin position="390"/>
        <end position="399"/>
    </location>
</feature>
<dbReference type="PANTHER" id="PTHR33077:SF117">
    <property type="entry name" value="PROTEIN TIFY 11C"/>
    <property type="match status" value="1"/>
</dbReference>
<organism evidence="9">
    <name type="scientific">Oryza punctata</name>
    <name type="common">Red rice</name>
    <dbReference type="NCBI Taxonomy" id="4537"/>
    <lineage>
        <taxon>Eukaryota</taxon>
        <taxon>Viridiplantae</taxon>
        <taxon>Streptophyta</taxon>
        <taxon>Embryophyta</taxon>
        <taxon>Tracheophyta</taxon>
        <taxon>Spermatophyta</taxon>
        <taxon>Magnoliopsida</taxon>
        <taxon>Liliopsida</taxon>
        <taxon>Poales</taxon>
        <taxon>Poaceae</taxon>
        <taxon>BOP clade</taxon>
        <taxon>Oryzoideae</taxon>
        <taxon>Oryzeae</taxon>
        <taxon>Oryzinae</taxon>
        <taxon>Oryza</taxon>
    </lineage>
</organism>
<dbReference type="GO" id="GO:0009611">
    <property type="term" value="P:response to wounding"/>
    <property type="evidence" value="ECO:0007669"/>
    <property type="project" value="UniProtKB-UniRule"/>
</dbReference>
<evidence type="ECO:0000256" key="3">
    <source>
        <dbReference type="ARBA" id="ARBA00022843"/>
    </source>
</evidence>
<keyword evidence="2 6" id="KW-1184">Jasmonic acid signaling pathway</keyword>
<dbReference type="GO" id="GO:2000022">
    <property type="term" value="P:regulation of jasmonic acid mediated signaling pathway"/>
    <property type="evidence" value="ECO:0007669"/>
    <property type="project" value="UniProtKB-UniRule"/>
</dbReference>
<feature type="domain" description="Tify" evidence="8">
    <location>
        <begin position="99"/>
        <end position="134"/>
    </location>
</feature>
<feature type="region of interest" description="Disordered" evidence="7">
    <location>
        <begin position="378"/>
        <end position="418"/>
    </location>
</feature>
<feature type="region of interest" description="Disordered" evidence="7">
    <location>
        <begin position="194"/>
        <end position="225"/>
    </location>
</feature>
<dbReference type="STRING" id="4537.A0A0E0K9N7"/>
<dbReference type="InterPro" id="IPR040390">
    <property type="entry name" value="TIFY/JAZ"/>
</dbReference>
<dbReference type="eggNOG" id="ENOG502RIU4">
    <property type="taxonomic scope" value="Eukaryota"/>
</dbReference>
<dbReference type="AlphaFoldDB" id="A0A0E0K9N7"/>
<sequence>MAGSDQQQVANAAATVVAGNGSRFAVTCGLLRQYMKEHSGSNGGGGGRRFLPAVTAMSLMTGGADAAAVAEEEAPEVRKTMELFPQQAGTLKDSQERKEITEKAQLTIFYGGSVVVFDDFPAEKAGELMKLAGSRDSTAAVSDAGDAAACHLSPGQPCLPDMPIARKVSLQRFLEKRKNRLVAAEPLPAAVVSPPEWEKKEAESSSSKRAKKDDGASWLQQAPTRRRENRGGIVCVDMAMEGKSRRFAMACGVLSQYVRAEQKMAAAAAAVVAAPAPARAMTLSLMPGAEVVEEEERREVEEEAGPATAPLTIFYGGRVVVFEDFPADKAAEVMRMASSEMAAPAAPREGAALADMPIMRKASLQRFFAKRKDRLAATAPYARPSPAETKPSEPEEKKPTSWLGLAASASASTSASDAAAAARRDSLTIAL</sequence>
<proteinExistence type="inferred from homology"/>
<dbReference type="InterPro" id="IPR010399">
    <property type="entry name" value="Tify_dom"/>
</dbReference>
<dbReference type="Pfam" id="PF06200">
    <property type="entry name" value="tify"/>
    <property type="match status" value="2"/>
</dbReference>